<keyword evidence="2" id="KW-1185">Reference proteome</keyword>
<gene>
    <name evidence="1" type="ORF">SEA_STEVEFRENCH_80</name>
</gene>
<proteinExistence type="predicted"/>
<evidence type="ECO:0000313" key="2">
    <source>
        <dbReference type="Proteomes" id="UP000241128"/>
    </source>
</evidence>
<sequence>MIQLLQFERFAYAPKTPPFEEGDKAEYVFVVIDKITSVDEYGKAAAEIMLVDGDTVKVKMNARDVAAAITIMSRRESVGVMPASEIIADLDNERPNVTITRPT</sequence>
<name>A0A2K9VEI7_9CAUD</name>
<protein>
    <submittedName>
        <fullName evidence="1">Uncharacterized protein</fullName>
    </submittedName>
</protein>
<evidence type="ECO:0000313" key="1">
    <source>
        <dbReference type="EMBL" id="AUV60682.1"/>
    </source>
</evidence>
<dbReference type="EMBL" id="MG770214">
    <property type="protein sequence ID" value="AUV60682.1"/>
    <property type="molecule type" value="Genomic_DNA"/>
</dbReference>
<dbReference type="Proteomes" id="UP000241128">
    <property type="component" value="Segment"/>
</dbReference>
<accession>A0A2K9VEI7</accession>
<reference evidence="1 2" key="1">
    <citation type="submission" date="2018-01" db="EMBL/GenBank/DDBJ databases">
        <authorList>
            <person name="Brammer T.X."/>
            <person name="Firkus N.C."/>
            <person name="Haglund K.L."/>
            <person name="Heubel C."/>
            <person name="Johnson K."/>
            <person name="Lowery J.D."/>
            <person name="Neidermyer S.M."/>
            <person name="Richards M.A."/>
            <person name="Urick M.N."/>
            <person name="Bonilla J.A."/>
            <person name="Klyczek K."/>
            <person name="Garlena R.A."/>
            <person name="Russell D.A."/>
            <person name="Pope W.H."/>
            <person name="Jacobs-Sera D."/>
            <person name="Hendrix R.W."/>
            <person name="Hatfull G.F."/>
        </authorList>
    </citation>
    <scope>NUCLEOTIDE SEQUENCE [LARGE SCALE GENOMIC DNA]</scope>
</reference>
<organism evidence="1 2">
    <name type="scientific">Gordonia phage SteveFrench</name>
    <dbReference type="NCBI Taxonomy" id="2079281"/>
    <lineage>
        <taxon>Viruses</taxon>
        <taxon>Duplodnaviria</taxon>
        <taxon>Heunggongvirae</taxon>
        <taxon>Uroviricota</taxon>
        <taxon>Caudoviricetes</taxon>
        <taxon>Montyvirus</taxon>
        <taxon>Montyvirus stevefrench</taxon>
    </lineage>
</organism>